<evidence type="ECO:0000256" key="12">
    <source>
        <dbReference type="ARBA" id="ARBA00033103"/>
    </source>
</evidence>
<keyword evidence="5" id="KW-0597">Phosphoprotein</keyword>
<dbReference type="SUPFAM" id="SSF53067">
    <property type="entry name" value="Actin-like ATPase domain"/>
    <property type="match status" value="2"/>
</dbReference>
<dbReference type="AlphaFoldDB" id="A0A1E5HEN6"/>
<dbReference type="GO" id="GO:0005524">
    <property type="term" value="F:ATP binding"/>
    <property type="evidence" value="ECO:0007669"/>
    <property type="project" value="UniProtKB-KW"/>
</dbReference>
<keyword evidence="9" id="KW-0143">Chaperone</keyword>
<evidence type="ECO:0000256" key="10">
    <source>
        <dbReference type="ARBA" id="ARBA00030019"/>
    </source>
</evidence>
<dbReference type="InterPro" id="IPR018181">
    <property type="entry name" value="Heat_shock_70_CS"/>
</dbReference>
<evidence type="ECO:0000256" key="11">
    <source>
        <dbReference type="ARBA" id="ARBA00030945"/>
    </source>
</evidence>
<comment type="caution">
    <text evidence="14">The sequence shown here is derived from an EMBL/GenBank/DDBJ whole genome shotgun (WGS) entry which is preliminary data.</text>
</comment>
<evidence type="ECO:0000256" key="7">
    <source>
        <dbReference type="ARBA" id="ARBA00022840"/>
    </source>
</evidence>
<gene>
    <name evidence="14" type="ORF">BCR24_11620</name>
</gene>
<dbReference type="PROSITE" id="PS00329">
    <property type="entry name" value="HSP70_2"/>
    <property type="match status" value="1"/>
</dbReference>
<dbReference type="STRING" id="1131292.BCR24_11620"/>
<dbReference type="GO" id="GO:0140662">
    <property type="term" value="F:ATP-dependent protein folding chaperone"/>
    <property type="evidence" value="ECO:0007669"/>
    <property type="project" value="InterPro"/>
</dbReference>
<dbReference type="Gene3D" id="2.60.34.10">
    <property type="entry name" value="Substrate Binding Domain Of DNAk, Chain A, domain 1"/>
    <property type="match status" value="1"/>
</dbReference>
<dbReference type="EMBL" id="MIKC01000004">
    <property type="protein sequence ID" value="OEG23411.1"/>
    <property type="molecule type" value="Genomic_DNA"/>
</dbReference>
<accession>A0A1E5HEN6</accession>
<sequence>MGIIGIDLGTSNSLVSFWDGTTVQLIKNQFGQTLTPSVVGVDDNGDILIGAIAKERLISHPQLTAATFKRFMGTDKTYDLGGHSFTPIELSSFILRSLKEDAETVLQQPCNDVVISVPAYFNNAQREATIEAAKLAGLTVQNLISEPTAAAIAYGFYKEADQSILVVDLGGGTFDVSLLEMFDGIMQVEAISGDNHLGGEDFTQVIVRDCISELKLTGTVLPAITQSVLYQKAELLKHTLTTQLLGSFDFEWEDTTYSYQLSQEHYKELCEPLLAKMRQPIGRVLNDGRISIQEVDQVILIGGATKNPIVRNYFARLLKTIPYTQINPDEAVGRGAGLQAALKQDRSMVSEMILTDVCGHTLGVDSVNQTSTGYIDGVFSPIIERNTTIPVSKMKTFYTLRDNQDHVHFAIYQGENPMAKDNLKIGELDIKIPPAPENSPIDCRFTYDSNGLLEVLVTDQSGRSKQLIIESSPGKLTQKQMQESLAKLNALKVHPRDRAENRLLLARLERLYAETTGAMREQVQLLLFHFRDVLEKQEEILTKRTAAEITQQLDELEKGLWL</sequence>
<evidence type="ECO:0000256" key="6">
    <source>
        <dbReference type="ARBA" id="ARBA00022741"/>
    </source>
</evidence>
<dbReference type="PRINTS" id="PR00301">
    <property type="entry name" value="HEATSHOCK70"/>
</dbReference>
<evidence type="ECO:0000256" key="3">
    <source>
        <dbReference type="ARBA" id="ARBA00014415"/>
    </source>
</evidence>
<comment type="similarity">
    <text evidence="2 13">Belongs to the heat shock protein 70 family.</text>
</comment>
<dbReference type="Pfam" id="PF00012">
    <property type="entry name" value="HSP70"/>
    <property type="match status" value="1"/>
</dbReference>
<dbReference type="RefSeq" id="WP_069639149.1">
    <property type="nucleotide sequence ID" value="NZ_JAFBEZ010000001.1"/>
</dbReference>
<evidence type="ECO:0000256" key="4">
    <source>
        <dbReference type="ARBA" id="ARBA00017249"/>
    </source>
</evidence>
<dbReference type="Gene3D" id="3.90.640.10">
    <property type="entry name" value="Actin, Chain A, domain 4"/>
    <property type="match status" value="1"/>
</dbReference>
<evidence type="ECO:0000256" key="1">
    <source>
        <dbReference type="ARBA" id="ARBA00002290"/>
    </source>
</evidence>
<dbReference type="PANTHER" id="PTHR19375">
    <property type="entry name" value="HEAT SHOCK PROTEIN 70KDA"/>
    <property type="match status" value="1"/>
</dbReference>
<keyword evidence="7 13" id="KW-0067">ATP-binding</keyword>
<comment type="function">
    <text evidence="1">Acts as a chaperone.</text>
</comment>
<dbReference type="InterPro" id="IPR043129">
    <property type="entry name" value="ATPase_NBD"/>
</dbReference>
<protein>
    <recommendedName>
        <fullName evidence="3">Chaperone protein DnaK</fullName>
    </recommendedName>
    <alternativeName>
        <fullName evidence="4">Chaperone protein dnaK</fullName>
    </alternativeName>
    <alternativeName>
        <fullName evidence="12">HSP70</fullName>
    </alternativeName>
    <alternativeName>
        <fullName evidence="11">Heat shock 70 kDa protein</fullName>
    </alternativeName>
    <alternativeName>
        <fullName evidence="10">Heat shock protein 70</fullName>
    </alternativeName>
</protein>
<evidence type="ECO:0000256" key="9">
    <source>
        <dbReference type="ARBA" id="ARBA00023186"/>
    </source>
</evidence>
<evidence type="ECO:0000313" key="14">
    <source>
        <dbReference type="EMBL" id="OEG23411.1"/>
    </source>
</evidence>
<keyword evidence="15" id="KW-1185">Reference proteome</keyword>
<reference evidence="15" key="1">
    <citation type="submission" date="2016-09" db="EMBL/GenBank/DDBJ databases">
        <authorList>
            <person name="Gulvik C.A."/>
        </authorList>
    </citation>
    <scope>NUCLEOTIDE SEQUENCE [LARGE SCALE GENOMIC DNA]</scope>
    <source>
        <strain evidence="15">LMG 26676</strain>
    </source>
</reference>
<name>A0A1E5HEN6_9ENTE</name>
<evidence type="ECO:0000256" key="5">
    <source>
        <dbReference type="ARBA" id="ARBA00022553"/>
    </source>
</evidence>
<dbReference type="InterPro" id="IPR029047">
    <property type="entry name" value="HSP70_peptide-bd_sf"/>
</dbReference>
<dbReference type="FunFam" id="3.30.420.40:FF:000144">
    <property type="entry name" value="Molecular chaperone HscC"/>
    <property type="match status" value="1"/>
</dbReference>
<dbReference type="Proteomes" id="UP000094469">
    <property type="component" value="Unassembled WGS sequence"/>
</dbReference>
<evidence type="ECO:0000256" key="2">
    <source>
        <dbReference type="ARBA" id="ARBA00007381"/>
    </source>
</evidence>
<dbReference type="Gene3D" id="3.30.420.40">
    <property type="match status" value="2"/>
</dbReference>
<evidence type="ECO:0000256" key="8">
    <source>
        <dbReference type="ARBA" id="ARBA00023016"/>
    </source>
</evidence>
<evidence type="ECO:0000256" key="13">
    <source>
        <dbReference type="RuleBase" id="RU003322"/>
    </source>
</evidence>
<proteinExistence type="inferred from homology"/>
<evidence type="ECO:0000313" key="15">
    <source>
        <dbReference type="Proteomes" id="UP000094469"/>
    </source>
</evidence>
<dbReference type="OrthoDB" id="9766019at2"/>
<keyword evidence="8" id="KW-0346">Stress response</keyword>
<dbReference type="PROSITE" id="PS00297">
    <property type="entry name" value="HSP70_1"/>
    <property type="match status" value="1"/>
</dbReference>
<dbReference type="InterPro" id="IPR013126">
    <property type="entry name" value="Hsp_70_fam"/>
</dbReference>
<organism evidence="14 15">
    <name type="scientific">Enterococcus ureilyticus</name>
    <dbReference type="NCBI Taxonomy" id="1131292"/>
    <lineage>
        <taxon>Bacteria</taxon>
        <taxon>Bacillati</taxon>
        <taxon>Bacillota</taxon>
        <taxon>Bacilli</taxon>
        <taxon>Lactobacillales</taxon>
        <taxon>Enterococcaceae</taxon>
        <taxon>Enterococcus</taxon>
    </lineage>
</organism>
<keyword evidence="6 13" id="KW-0547">Nucleotide-binding</keyword>
<dbReference type="SUPFAM" id="SSF100920">
    <property type="entry name" value="Heat shock protein 70kD (HSP70), peptide-binding domain"/>
    <property type="match status" value="1"/>
</dbReference>